<dbReference type="EMBL" id="UPXX01000027">
    <property type="protein sequence ID" value="VBB44195.1"/>
    <property type="molecule type" value="Genomic_DNA"/>
</dbReference>
<dbReference type="SUPFAM" id="SSF54626">
    <property type="entry name" value="Chalcone isomerase"/>
    <property type="match status" value="1"/>
</dbReference>
<dbReference type="Gene3D" id="3.50.70.10">
    <property type="match status" value="1"/>
</dbReference>
<organism evidence="3">
    <name type="scientific">Uncultured Desulfatiglans sp</name>
    <dbReference type="NCBI Taxonomy" id="1748965"/>
    <lineage>
        <taxon>Bacteria</taxon>
        <taxon>Pseudomonadati</taxon>
        <taxon>Thermodesulfobacteriota</taxon>
        <taxon>Desulfobacteria</taxon>
        <taxon>Desulfatiglandales</taxon>
        <taxon>Desulfatiglandaceae</taxon>
        <taxon>Desulfatiglans</taxon>
        <taxon>environmental samples</taxon>
    </lineage>
</organism>
<feature type="signal peptide" evidence="1">
    <location>
        <begin position="1"/>
        <end position="21"/>
    </location>
</feature>
<name>A0A653A892_UNCDX</name>
<gene>
    <name evidence="3" type="ORF">TRIP_B330364</name>
</gene>
<evidence type="ECO:0000256" key="1">
    <source>
        <dbReference type="SAM" id="SignalP"/>
    </source>
</evidence>
<reference evidence="3" key="1">
    <citation type="submission" date="2018-07" db="EMBL/GenBank/DDBJ databases">
        <authorList>
            <consortium name="Genoscope - CEA"/>
            <person name="William W."/>
        </authorList>
    </citation>
    <scope>NUCLEOTIDE SEQUENCE</scope>
    <source>
        <strain evidence="3">IK1</strain>
    </source>
</reference>
<dbReference type="GO" id="GO:0016872">
    <property type="term" value="F:intramolecular lyase activity"/>
    <property type="evidence" value="ECO:0007669"/>
    <property type="project" value="InterPro"/>
</dbReference>
<feature type="chain" id="PRO_5024867612" description="Chalcone isomerase domain-containing protein" evidence="1">
    <location>
        <begin position="22"/>
        <end position="188"/>
    </location>
</feature>
<evidence type="ECO:0000313" key="3">
    <source>
        <dbReference type="EMBL" id="VBB44195.1"/>
    </source>
</evidence>
<protein>
    <recommendedName>
        <fullName evidence="2">Chalcone isomerase domain-containing protein</fullName>
    </recommendedName>
</protein>
<dbReference type="InterPro" id="IPR016087">
    <property type="entry name" value="Chalcone_isomerase"/>
</dbReference>
<dbReference type="InterPro" id="IPR036298">
    <property type="entry name" value="Chalcone_isomerase_sf"/>
</dbReference>
<dbReference type="AlphaFoldDB" id="A0A653A892"/>
<evidence type="ECO:0000259" key="2">
    <source>
        <dbReference type="Pfam" id="PF16036"/>
    </source>
</evidence>
<dbReference type="InterPro" id="IPR016088">
    <property type="entry name" value="Chalcone_isomerase_3-sand"/>
</dbReference>
<feature type="domain" description="Chalcone isomerase" evidence="2">
    <location>
        <begin position="22"/>
        <end position="186"/>
    </location>
</feature>
<keyword evidence="1" id="KW-0732">Signal</keyword>
<proteinExistence type="predicted"/>
<sequence>MMKRMLCALLGLLLLPSLSPAFETGGVQFPLELEAGDRTLVLNGAGLRKKFVVKVYACALYLTAPNNSQKAILEAGEPMAIRMQFIRGDIDPATLIETWNEGFTKTSGAIIPSLQERIDAFNGCFTEKTREGDVWDLIYLPKEGVRVILNQEVKTTIAGADFKKALFGIWLGDSPPSQALKRGMLGNP</sequence>
<accession>A0A653A892</accession>
<dbReference type="Pfam" id="PF16036">
    <property type="entry name" value="Chalcone_3"/>
    <property type="match status" value="1"/>
</dbReference>